<dbReference type="GeneID" id="95984320"/>
<proteinExistence type="predicted"/>
<organism evidence="1 2">
    <name type="scientific">Vanrija albida</name>
    <dbReference type="NCBI Taxonomy" id="181172"/>
    <lineage>
        <taxon>Eukaryota</taxon>
        <taxon>Fungi</taxon>
        <taxon>Dikarya</taxon>
        <taxon>Basidiomycota</taxon>
        <taxon>Agaricomycotina</taxon>
        <taxon>Tremellomycetes</taxon>
        <taxon>Trichosporonales</taxon>
        <taxon>Trichosporonaceae</taxon>
        <taxon>Vanrija</taxon>
    </lineage>
</organism>
<sequence>MSLAGTLSLYPRPGSTWERRPFFTSGDESSSRAVVFIGGLFSGMLDAPFLPGLSHALGAAGWRLVQLHWSSAYDGFGTGSLDRDCDELGSLVTHLGANDVDTVVLMGHSTGSQAVLRYLSQGTRPEVKGGILQSPASDREFFAADPDETNIWKRYLPRANALIAEGNGGELLDDGFTKETSIRMTAFRLHSLVGVGGDDDYFSSDLPDAPDGSEHAHPLSTSFGKMSAPALALWCEKDHCAVLPDQKPLLRRWEAASGGKLEWRILLGASHMVDQEDAQQAMSTHIVTWLARFSE</sequence>
<dbReference type="Gene3D" id="3.40.50.1820">
    <property type="entry name" value="alpha/beta hydrolase"/>
    <property type="match status" value="1"/>
</dbReference>
<evidence type="ECO:0000313" key="1">
    <source>
        <dbReference type="EMBL" id="KAL1409298.1"/>
    </source>
</evidence>
<evidence type="ECO:0000313" key="2">
    <source>
        <dbReference type="Proteomes" id="UP001565368"/>
    </source>
</evidence>
<reference evidence="1 2" key="1">
    <citation type="submission" date="2023-08" db="EMBL/GenBank/DDBJ databases">
        <title>Annotated Genome Sequence of Vanrija albida AlHP1.</title>
        <authorList>
            <person name="Herzog R."/>
        </authorList>
    </citation>
    <scope>NUCLEOTIDE SEQUENCE [LARGE SCALE GENOMIC DNA]</scope>
    <source>
        <strain evidence="1 2">AlHP1</strain>
    </source>
</reference>
<dbReference type="PANTHER" id="PTHR31591">
    <property type="entry name" value="UPF0613 PROTEIN PB24D3.06C"/>
    <property type="match status" value="1"/>
</dbReference>
<keyword evidence="2" id="KW-1185">Reference proteome</keyword>
<accession>A0ABR3Q3H0</accession>
<gene>
    <name evidence="1" type="ORF">Q8F55_003277</name>
</gene>
<dbReference type="Proteomes" id="UP001565368">
    <property type="component" value="Unassembled WGS sequence"/>
</dbReference>
<dbReference type="Pfam" id="PF08538">
    <property type="entry name" value="DUF1749"/>
    <property type="match status" value="1"/>
</dbReference>
<dbReference type="RefSeq" id="XP_069209242.1">
    <property type="nucleotide sequence ID" value="XM_069351824.1"/>
</dbReference>
<dbReference type="InterPro" id="IPR013744">
    <property type="entry name" value="SidJ"/>
</dbReference>
<name>A0ABR3Q3H0_9TREE</name>
<dbReference type="PANTHER" id="PTHR31591:SF1">
    <property type="entry name" value="UPF0613 PROTEIN PB24D3.06C"/>
    <property type="match status" value="1"/>
</dbReference>
<dbReference type="InterPro" id="IPR029058">
    <property type="entry name" value="AB_hydrolase_fold"/>
</dbReference>
<comment type="caution">
    <text evidence="1">The sequence shown here is derived from an EMBL/GenBank/DDBJ whole genome shotgun (WGS) entry which is preliminary data.</text>
</comment>
<evidence type="ECO:0008006" key="3">
    <source>
        <dbReference type="Google" id="ProtNLM"/>
    </source>
</evidence>
<protein>
    <recommendedName>
        <fullName evidence="3">AB hydrolase-1 domain-containing protein</fullName>
    </recommendedName>
</protein>
<dbReference type="EMBL" id="JBBXJM010000003">
    <property type="protein sequence ID" value="KAL1409298.1"/>
    <property type="molecule type" value="Genomic_DNA"/>
</dbReference>
<dbReference type="SUPFAM" id="SSF53474">
    <property type="entry name" value="alpha/beta-Hydrolases"/>
    <property type="match status" value="1"/>
</dbReference>